<keyword evidence="5 6" id="KW-0472">Membrane</keyword>
<keyword evidence="4 6" id="KW-1133">Transmembrane helix</keyword>
<dbReference type="NCBIfam" id="TIGR00360">
    <property type="entry name" value="ComEC_N-term"/>
    <property type="match status" value="1"/>
</dbReference>
<feature type="transmembrane region" description="Helical" evidence="6">
    <location>
        <begin position="357"/>
        <end position="374"/>
    </location>
</feature>
<feature type="transmembrane region" description="Helical" evidence="6">
    <location>
        <begin position="427"/>
        <end position="448"/>
    </location>
</feature>
<reference evidence="9" key="2">
    <citation type="journal article" date="2019" name="Genome Biol. Evol.">
        <title>Day and night: Metabolic profiles and evolutionary relationships of six axenic non-marine cyanobacteria.</title>
        <authorList>
            <person name="Will S.E."/>
            <person name="Henke P."/>
            <person name="Boedeker C."/>
            <person name="Huang S."/>
            <person name="Brinkmann H."/>
            <person name="Rohde M."/>
            <person name="Jarek M."/>
            <person name="Friedl T."/>
            <person name="Seufert S."/>
            <person name="Schumacher M."/>
            <person name="Overmann J."/>
            <person name="Neumann-Schaal M."/>
            <person name="Petersen J."/>
        </authorList>
    </citation>
    <scope>NUCLEOTIDE SEQUENCE [LARGE SCALE GENOMIC DNA]</scope>
    <source>
        <strain evidence="9">PCC 7102</strain>
    </source>
</reference>
<dbReference type="RefSeq" id="WP_127079662.1">
    <property type="nucleotide sequence ID" value="NZ_RSCL01000002.1"/>
</dbReference>
<evidence type="ECO:0000256" key="4">
    <source>
        <dbReference type="ARBA" id="ARBA00022989"/>
    </source>
</evidence>
<dbReference type="EMBL" id="RSCL01000002">
    <property type="protein sequence ID" value="RUT09067.1"/>
    <property type="molecule type" value="Genomic_DNA"/>
</dbReference>
<evidence type="ECO:0000256" key="1">
    <source>
        <dbReference type="ARBA" id="ARBA00004651"/>
    </source>
</evidence>
<dbReference type="PANTHER" id="PTHR30619:SF1">
    <property type="entry name" value="RECOMBINATION PROTEIN 2"/>
    <property type="match status" value="1"/>
</dbReference>
<dbReference type="InterPro" id="IPR052159">
    <property type="entry name" value="Competence_DNA_uptake"/>
</dbReference>
<keyword evidence="10" id="KW-1185">Reference proteome</keyword>
<evidence type="ECO:0000256" key="5">
    <source>
        <dbReference type="ARBA" id="ARBA00023136"/>
    </source>
</evidence>
<feature type="transmembrane region" description="Helical" evidence="6">
    <location>
        <begin position="334"/>
        <end position="350"/>
    </location>
</feature>
<proteinExistence type="predicted"/>
<accession>A0A433VSH8</accession>
<comment type="subcellular location">
    <subcellularLocation>
        <location evidence="1">Cell membrane</location>
        <topology evidence="1">Multi-pass membrane protein</topology>
    </subcellularLocation>
</comment>
<dbReference type="GO" id="GO:0005886">
    <property type="term" value="C:plasma membrane"/>
    <property type="evidence" value="ECO:0007669"/>
    <property type="project" value="UniProtKB-SubCell"/>
</dbReference>
<keyword evidence="3 6" id="KW-0812">Transmembrane</keyword>
<feature type="transmembrane region" description="Helical" evidence="6">
    <location>
        <begin position="311"/>
        <end position="328"/>
    </location>
</feature>
<evidence type="ECO:0000259" key="8">
    <source>
        <dbReference type="Pfam" id="PF13567"/>
    </source>
</evidence>
<feature type="transmembrane region" description="Helical" evidence="6">
    <location>
        <begin position="283"/>
        <end position="304"/>
    </location>
</feature>
<reference evidence="9" key="1">
    <citation type="submission" date="2018-12" db="EMBL/GenBank/DDBJ databases">
        <authorList>
            <person name="Will S."/>
            <person name="Neumann-Schaal M."/>
            <person name="Henke P."/>
        </authorList>
    </citation>
    <scope>NUCLEOTIDE SEQUENCE</scope>
    <source>
        <strain evidence="9">PCC 7102</strain>
    </source>
</reference>
<feature type="transmembrane region" description="Helical" evidence="6">
    <location>
        <begin position="455"/>
        <end position="477"/>
    </location>
</feature>
<dbReference type="InterPro" id="IPR036866">
    <property type="entry name" value="RibonucZ/Hydroxyglut_hydro"/>
</dbReference>
<gene>
    <name evidence="9" type="primary">comE</name>
    <name evidence="9" type="ORF">DSM106972_011200</name>
</gene>
<protein>
    <submittedName>
        <fullName evidence="9">Competence protein</fullName>
    </submittedName>
</protein>
<dbReference type="AlphaFoldDB" id="A0A433VSH8"/>
<feature type="transmembrane region" description="Helical" evidence="6">
    <location>
        <begin position="404"/>
        <end position="421"/>
    </location>
</feature>
<organism evidence="9 10">
    <name type="scientific">Dulcicalothrix desertica PCC 7102</name>
    <dbReference type="NCBI Taxonomy" id="232991"/>
    <lineage>
        <taxon>Bacteria</taxon>
        <taxon>Bacillati</taxon>
        <taxon>Cyanobacteriota</taxon>
        <taxon>Cyanophyceae</taxon>
        <taxon>Nostocales</taxon>
        <taxon>Calotrichaceae</taxon>
        <taxon>Dulcicalothrix</taxon>
    </lineage>
</organism>
<evidence type="ECO:0000259" key="7">
    <source>
        <dbReference type="Pfam" id="PF03772"/>
    </source>
</evidence>
<evidence type="ECO:0000313" key="9">
    <source>
        <dbReference type="EMBL" id="RUT09067.1"/>
    </source>
</evidence>
<dbReference type="Gene3D" id="3.60.15.10">
    <property type="entry name" value="Ribonuclease Z/Hydroxyacylglutathione hydrolase-like"/>
    <property type="match status" value="1"/>
</dbReference>
<evidence type="ECO:0000256" key="6">
    <source>
        <dbReference type="SAM" id="Phobius"/>
    </source>
</evidence>
<name>A0A433VSH8_9CYAN</name>
<dbReference type="InterPro" id="IPR025405">
    <property type="entry name" value="DUF4131"/>
</dbReference>
<evidence type="ECO:0000256" key="2">
    <source>
        <dbReference type="ARBA" id="ARBA00022475"/>
    </source>
</evidence>
<evidence type="ECO:0000313" key="10">
    <source>
        <dbReference type="Proteomes" id="UP000271624"/>
    </source>
</evidence>
<dbReference type="Pfam" id="PF13567">
    <property type="entry name" value="DUF4131"/>
    <property type="match status" value="1"/>
</dbReference>
<keyword evidence="2" id="KW-1003">Cell membrane</keyword>
<dbReference type="Pfam" id="PF03772">
    <property type="entry name" value="Competence"/>
    <property type="match status" value="1"/>
</dbReference>
<evidence type="ECO:0000256" key="3">
    <source>
        <dbReference type="ARBA" id="ARBA00022692"/>
    </source>
</evidence>
<dbReference type="PANTHER" id="PTHR30619">
    <property type="entry name" value="DNA INTERNALIZATION/COMPETENCE PROTEIN COMEC/REC2"/>
    <property type="match status" value="1"/>
</dbReference>
<dbReference type="OrthoDB" id="9761531at2"/>
<feature type="transmembrane region" description="Helical" evidence="6">
    <location>
        <begin position="528"/>
        <end position="545"/>
    </location>
</feature>
<feature type="domain" description="DUF4131" evidence="8">
    <location>
        <begin position="27"/>
        <end position="223"/>
    </location>
</feature>
<dbReference type="InterPro" id="IPR004477">
    <property type="entry name" value="ComEC_N"/>
</dbReference>
<dbReference type="Proteomes" id="UP000271624">
    <property type="component" value="Unassembled WGS sequence"/>
</dbReference>
<feature type="domain" description="ComEC/Rec2-related protein" evidence="7">
    <location>
        <begin position="262"/>
        <end position="524"/>
    </location>
</feature>
<comment type="caution">
    <text evidence="9">The sequence shown here is derived from an EMBL/GenBank/DDBJ whole genome shotgun (WGS) entry which is preliminary data.</text>
</comment>
<feature type="transmembrane region" description="Helical" evidence="6">
    <location>
        <begin position="6"/>
        <end position="39"/>
    </location>
</feature>
<feature type="transmembrane region" description="Helical" evidence="6">
    <location>
        <begin position="497"/>
        <end position="521"/>
    </location>
</feature>
<feature type="transmembrane region" description="Helical" evidence="6">
    <location>
        <begin position="380"/>
        <end position="397"/>
    </location>
</feature>
<sequence>MVQVSGVIICLAYILGLLFTAIPGSGLWILGIGVIAAIIFRKRLIPRKTQQTKAKGQIQSKSLPANRHLLPHPRVWLIAGFIGLLASFYLQSRTPTPGANDISKYVLTGNNSNQEQLYIVRGTVSSTPKLTRASKGQFWMEAKQFDEVKDQDDKIGGSKGVSGNLYVTVPLLQATGLYPGAEIGVTGVLYKPKSAINPGAFDFQNYLNQRGAFAGLSGRQINILNEDNKDRKWGWWKLRETIIRAQVSPLGIPSGPLLSAMVVGSKGVDIPYDVRDLFIKVGLSHVLSASGFQTSLILAVILSLTQRAKRGTRFTLGTIALIIFVSLTGFDPPVVRATIMGFAALIALLLKRTVKQLSLLLLTATLMLILNPLWIWDLGFQLSFLSTLGLIVTAPAITKRLGWLPLAIAALIAVPLAAMIWTLPLQLYLFGTIPVYCLLLNIITAPLISIISLGGFLSALFSVILPSAGSYLAGLLYQPINWLLNIAQFFGNIQFSSFSVGTISLLQLITIYTLIILVWFIRWWQRRWWFACGVALALVFIPAWHSTNTLFQVTMLAANGEPVIVIQDKGKITLINGGDEGTGRFTILPFLQQQGVNQIDWAVASDFQDNGSNGWLEILLRLPVRAFYDYSANSENALASSAIQKKLQQNQGAYQALGVGQSINAGTVALQLLNEELPILQMQIQDKSWLLVGNLKPTELKNLIKTGAIPRSQVLWCPPQILKELVSTVQPEVTITTSADIDPNILSEISDIKTQLLFTGRDGTIQWKPNGQFETFIQTMENKTSAL</sequence>